<accession>B7PKY5</accession>
<proteinExistence type="predicted"/>
<dbReference type="EnsemblMetazoa" id="ISCW018796-RA">
    <property type="protein sequence ID" value="ISCW018796-PA"/>
    <property type="gene ID" value="ISCW018796"/>
</dbReference>
<evidence type="ECO:0000313" key="3">
    <source>
        <dbReference type="Proteomes" id="UP000001555"/>
    </source>
</evidence>
<evidence type="ECO:0000313" key="2">
    <source>
        <dbReference type="EnsemblMetazoa" id="ISCW018796-PA"/>
    </source>
</evidence>
<dbReference type="HOGENOM" id="CLU_2608684_0_0_1"/>
<gene>
    <name evidence="1" type="ORF">IscW_ISCW018796</name>
</gene>
<dbReference type="AlphaFoldDB" id="B7PKY5"/>
<dbReference type="PaxDb" id="6945-B7PKY5"/>
<dbReference type="EMBL" id="DS736695">
    <property type="protein sequence ID" value="EEC07257.1"/>
    <property type="molecule type" value="Genomic_DNA"/>
</dbReference>
<dbReference type="Proteomes" id="UP000001555">
    <property type="component" value="Unassembled WGS sequence"/>
</dbReference>
<reference evidence="2" key="2">
    <citation type="submission" date="2020-05" db="UniProtKB">
        <authorList>
            <consortium name="EnsemblMetazoa"/>
        </authorList>
    </citation>
    <scope>IDENTIFICATION</scope>
    <source>
        <strain evidence="2">wikel</strain>
    </source>
</reference>
<organism>
    <name type="scientific">Ixodes scapularis</name>
    <name type="common">Black-legged tick</name>
    <name type="synonym">Deer tick</name>
    <dbReference type="NCBI Taxonomy" id="6945"/>
    <lineage>
        <taxon>Eukaryota</taxon>
        <taxon>Metazoa</taxon>
        <taxon>Ecdysozoa</taxon>
        <taxon>Arthropoda</taxon>
        <taxon>Chelicerata</taxon>
        <taxon>Arachnida</taxon>
        <taxon>Acari</taxon>
        <taxon>Parasitiformes</taxon>
        <taxon>Ixodida</taxon>
        <taxon>Ixodoidea</taxon>
        <taxon>Ixodidae</taxon>
        <taxon>Ixodinae</taxon>
        <taxon>Ixodes</taxon>
    </lineage>
</organism>
<dbReference type="InParanoid" id="B7PKY5"/>
<keyword evidence="3" id="KW-1185">Reference proteome</keyword>
<dbReference type="VEuPathDB" id="VectorBase:ISCW018796"/>
<dbReference type="EMBL" id="ABJB010119438">
    <property type="status" value="NOT_ANNOTATED_CDS"/>
    <property type="molecule type" value="Genomic_DNA"/>
</dbReference>
<evidence type="ECO:0000313" key="1">
    <source>
        <dbReference type="EMBL" id="EEC07257.1"/>
    </source>
</evidence>
<reference evidence="1 3" key="1">
    <citation type="submission" date="2008-03" db="EMBL/GenBank/DDBJ databases">
        <title>Annotation of Ixodes scapularis.</title>
        <authorList>
            <consortium name="Ixodes scapularis Genome Project Consortium"/>
            <person name="Caler E."/>
            <person name="Hannick L.I."/>
            <person name="Bidwell S."/>
            <person name="Joardar V."/>
            <person name="Thiagarajan M."/>
            <person name="Amedeo P."/>
            <person name="Galinsky K.J."/>
            <person name="Schobel S."/>
            <person name="Inman J."/>
            <person name="Hostetler J."/>
            <person name="Miller J."/>
            <person name="Hammond M."/>
            <person name="Megy K."/>
            <person name="Lawson D."/>
            <person name="Kodira C."/>
            <person name="Sutton G."/>
            <person name="Meyer J."/>
            <person name="Hill C.A."/>
            <person name="Birren B."/>
            <person name="Nene V."/>
            <person name="Collins F."/>
            <person name="Alarcon-Chaidez F."/>
            <person name="Wikel S."/>
            <person name="Strausberg R."/>
        </authorList>
    </citation>
    <scope>NUCLEOTIDE SEQUENCE [LARGE SCALE GENOMIC DNA]</scope>
    <source>
        <strain evidence="3">Wikel</strain>
        <strain evidence="1">Wikel colony</strain>
    </source>
</reference>
<sequence>MFVLYMSFMAVSLNESAITSVLVGLLICCPEPMFLADLAFLTAAKSRIVETLMMGEALVGLSILWFVKHVVAKVTTAGE</sequence>
<name>B7PKY5_IXOSC</name>
<protein>
    <submittedName>
        <fullName evidence="1 2">Uncharacterized protein</fullName>
    </submittedName>
</protein>